<dbReference type="GeneID" id="79268379"/>
<dbReference type="RefSeq" id="WP_276236232.1">
    <property type="nucleotide sequence ID" value="NZ_CP119803.1"/>
</dbReference>
<feature type="region of interest" description="Disordered" evidence="1">
    <location>
        <begin position="180"/>
        <end position="218"/>
    </location>
</feature>
<dbReference type="EMBL" id="JBHTAP010000002">
    <property type="protein sequence ID" value="MFC7236640.1"/>
    <property type="molecule type" value="Genomic_DNA"/>
</dbReference>
<dbReference type="Proteomes" id="UP001596398">
    <property type="component" value="Unassembled WGS sequence"/>
</dbReference>
<keyword evidence="3" id="KW-1185">Reference proteome</keyword>
<comment type="caution">
    <text evidence="2">The sequence shown here is derived from an EMBL/GenBank/DDBJ whole genome shotgun (WGS) entry which is preliminary data.</text>
</comment>
<feature type="compositionally biased region" description="Low complexity" evidence="1">
    <location>
        <begin position="180"/>
        <end position="198"/>
    </location>
</feature>
<evidence type="ECO:0000313" key="2">
    <source>
        <dbReference type="EMBL" id="MFC7236640.1"/>
    </source>
</evidence>
<sequence length="369" mass="40772">MSATHRLDFQKVTGPIEHWVTTFHTGYWGFRPDKQAAWEAIRPGQAFLFHASKSEFLDVPPSLLEEVGTGIIGFGRVANKRTKEEAAWWQEIHGDGTYPYLIDLEDIVWFGQTDEIRDVPVAEKDTEEMIADVHHLAANIISFPEMRSEAGYQIPAQGSPMNVSQPEKLFPLIRSRLDASPETEAASSATESSERTASINGSAEIRERAQDRNLDPNAFSDEAVEYTPSLGDTIAGTIDHEEALDIFETYLAERGLSGGETTNSDLISFDDGAVVLAEAKSIHGQNERSQIRRGIGQVLEYAHTDIATNVELAGKERLVCLLLSRPPSEPYRPVLQSLTDRDIHTFWVDDGGVAGLESSMRTLSAITDS</sequence>
<organism evidence="2 3">
    <name type="scientific">Halosegnis marinus</name>
    <dbReference type="NCBI Taxonomy" id="3034023"/>
    <lineage>
        <taxon>Archaea</taxon>
        <taxon>Methanobacteriati</taxon>
        <taxon>Methanobacteriota</taxon>
        <taxon>Stenosarchaea group</taxon>
        <taxon>Halobacteria</taxon>
        <taxon>Halobacteriales</taxon>
        <taxon>Natronomonadaceae</taxon>
        <taxon>Halosegnis</taxon>
    </lineage>
</organism>
<gene>
    <name evidence="2" type="ORF">ACFQJ4_15170</name>
</gene>
<reference evidence="2 3" key="1">
    <citation type="journal article" date="2019" name="Int. J. Syst. Evol. Microbiol.">
        <title>The Global Catalogue of Microorganisms (GCM) 10K type strain sequencing project: providing services to taxonomists for standard genome sequencing and annotation.</title>
        <authorList>
            <consortium name="The Broad Institute Genomics Platform"/>
            <consortium name="The Broad Institute Genome Sequencing Center for Infectious Disease"/>
            <person name="Wu L."/>
            <person name="Ma J."/>
        </authorList>
    </citation>
    <scope>NUCLEOTIDE SEQUENCE [LARGE SCALE GENOMIC DNA]</scope>
    <source>
        <strain evidence="2 3">DT85</strain>
    </source>
</reference>
<dbReference type="Gene3D" id="3.10.590.10">
    <property type="entry name" value="ph1033 like domains"/>
    <property type="match status" value="1"/>
</dbReference>
<dbReference type="AlphaFoldDB" id="A0ABD5ZTB3"/>
<evidence type="ECO:0008006" key="4">
    <source>
        <dbReference type="Google" id="ProtNLM"/>
    </source>
</evidence>
<protein>
    <recommendedName>
        <fullName evidence="4">EVE domain-containing protein</fullName>
    </recommendedName>
</protein>
<name>A0ABD5ZTB3_9EURY</name>
<accession>A0ABD5ZTB3</accession>
<evidence type="ECO:0000256" key="1">
    <source>
        <dbReference type="SAM" id="MobiDB-lite"/>
    </source>
</evidence>
<feature type="compositionally biased region" description="Basic and acidic residues" evidence="1">
    <location>
        <begin position="204"/>
        <end position="214"/>
    </location>
</feature>
<proteinExistence type="predicted"/>
<evidence type="ECO:0000313" key="3">
    <source>
        <dbReference type="Proteomes" id="UP001596398"/>
    </source>
</evidence>